<evidence type="ECO:0000313" key="11">
    <source>
        <dbReference type="EMBL" id="EFI91726.1"/>
    </source>
</evidence>
<comment type="similarity">
    <text evidence="3">Belongs to the SRP68 family.</text>
</comment>
<reference evidence="11 12" key="1">
    <citation type="journal article" date="2010" name="Nat. Biotechnol.">
        <title>Genome sequence of the model mushroom Schizophyllum commune.</title>
        <authorList>
            <person name="Ohm R.A."/>
            <person name="de Jong J.F."/>
            <person name="Lugones L.G."/>
            <person name="Aerts A."/>
            <person name="Kothe E."/>
            <person name="Stajich J.E."/>
            <person name="de Vries R.P."/>
            <person name="Record E."/>
            <person name="Levasseur A."/>
            <person name="Baker S.E."/>
            <person name="Bartholomew K.A."/>
            <person name="Coutinho P.M."/>
            <person name="Erdmann S."/>
            <person name="Fowler T.J."/>
            <person name="Gathman A.C."/>
            <person name="Lombard V."/>
            <person name="Henrissat B."/>
            <person name="Knabe N."/>
            <person name="Kuees U."/>
            <person name="Lilly W.W."/>
            <person name="Lindquist E."/>
            <person name="Lucas S."/>
            <person name="Magnuson J.K."/>
            <person name="Piumi F."/>
            <person name="Raudaskoski M."/>
            <person name="Salamov A."/>
            <person name="Schmutz J."/>
            <person name="Schwarze F.W.M.R."/>
            <person name="vanKuyk P.A."/>
            <person name="Horton J.S."/>
            <person name="Grigoriev I.V."/>
            <person name="Woesten H.A.B."/>
        </authorList>
    </citation>
    <scope>NUCLEOTIDE SEQUENCE [LARGE SCALE GENOMIC DNA]</scope>
    <source>
        <strain evidence="12">H4-8 / FGSC 9210</strain>
    </source>
</reference>
<dbReference type="GeneID" id="9593233"/>
<dbReference type="GO" id="GO:0005730">
    <property type="term" value="C:nucleolus"/>
    <property type="evidence" value="ECO:0007669"/>
    <property type="project" value="UniProtKB-SubCell"/>
</dbReference>
<dbReference type="InParanoid" id="D8QKJ3"/>
<gene>
    <name evidence="11" type="ORF">SCHCODRAFT_114361</name>
</gene>
<dbReference type="GO" id="GO:0008312">
    <property type="term" value="F:7S RNA binding"/>
    <property type="evidence" value="ECO:0007669"/>
    <property type="project" value="InterPro"/>
</dbReference>
<dbReference type="EMBL" id="GL377316">
    <property type="protein sequence ID" value="EFI91726.1"/>
    <property type="molecule type" value="Genomic_DNA"/>
</dbReference>
<dbReference type="GO" id="GO:0030942">
    <property type="term" value="F:endoplasmic reticulum signal peptide binding"/>
    <property type="evidence" value="ECO:0007669"/>
    <property type="project" value="InterPro"/>
</dbReference>
<keyword evidence="8" id="KW-0687">Ribonucleoprotein</keyword>
<dbReference type="OMA" id="DERFIHI"/>
<evidence type="ECO:0000256" key="5">
    <source>
        <dbReference type="ARBA" id="ARBA00022884"/>
    </source>
</evidence>
<evidence type="ECO:0000256" key="1">
    <source>
        <dbReference type="ARBA" id="ARBA00004496"/>
    </source>
</evidence>
<evidence type="ECO:0000256" key="3">
    <source>
        <dbReference type="ARBA" id="ARBA00009352"/>
    </source>
</evidence>
<keyword evidence="12" id="KW-1185">Reference proteome</keyword>
<dbReference type="GO" id="GO:0006614">
    <property type="term" value="P:SRP-dependent cotranslational protein targeting to membrane"/>
    <property type="evidence" value="ECO:0007669"/>
    <property type="project" value="InterPro"/>
</dbReference>
<evidence type="ECO:0000256" key="6">
    <source>
        <dbReference type="ARBA" id="ARBA00023135"/>
    </source>
</evidence>
<dbReference type="OrthoDB" id="10255118at2759"/>
<evidence type="ECO:0000256" key="2">
    <source>
        <dbReference type="ARBA" id="ARBA00004604"/>
    </source>
</evidence>
<keyword evidence="5" id="KW-0694">RNA-binding</keyword>
<dbReference type="eggNOG" id="KOG2460">
    <property type="taxonomic scope" value="Eukaryota"/>
</dbReference>
<evidence type="ECO:0000256" key="4">
    <source>
        <dbReference type="ARBA" id="ARBA00022490"/>
    </source>
</evidence>
<dbReference type="Pfam" id="PF16969">
    <property type="entry name" value="SRP68"/>
    <property type="match status" value="1"/>
</dbReference>
<evidence type="ECO:0000256" key="7">
    <source>
        <dbReference type="ARBA" id="ARBA00023242"/>
    </source>
</evidence>
<evidence type="ECO:0000256" key="10">
    <source>
        <dbReference type="SAM" id="MobiDB-lite"/>
    </source>
</evidence>
<feature type="non-terminal residue" evidence="11">
    <location>
        <position position="601"/>
    </location>
</feature>
<dbReference type="VEuPathDB" id="FungiDB:SCHCODRAFT_01258190"/>
<dbReference type="InterPro" id="IPR034652">
    <property type="entry name" value="SRP68-RBD"/>
</dbReference>
<dbReference type="PIRSF" id="PIRSF038995">
    <property type="entry name" value="SRP68"/>
    <property type="match status" value="1"/>
</dbReference>
<evidence type="ECO:0000256" key="9">
    <source>
        <dbReference type="ARBA" id="ARBA00029498"/>
    </source>
</evidence>
<dbReference type="FunCoup" id="D8QKJ3">
    <property type="interactions" value="629"/>
</dbReference>
<dbReference type="RefSeq" id="XP_003026629.1">
    <property type="nucleotide sequence ID" value="XM_003026583.1"/>
</dbReference>
<dbReference type="HOGENOM" id="CLU_018649_0_1_1"/>
<dbReference type="Proteomes" id="UP000007431">
    <property type="component" value="Unassembled WGS sequence"/>
</dbReference>
<feature type="compositionally biased region" description="Basic and acidic residues" evidence="10">
    <location>
        <begin position="562"/>
        <end position="572"/>
    </location>
</feature>
<dbReference type="STRING" id="578458.D8QKJ3"/>
<comment type="subcellular location">
    <subcellularLocation>
        <location evidence="1">Cytoplasm</location>
    </subcellularLocation>
    <subcellularLocation>
        <location evidence="2">Nucleus</location>
        <location evidence="2">Nucleolus</location>
    </subcellularLocation>
</comment>
<keyword evidence="4" id="KW-0963">Cytoplasm</keyword>
<evidence type="ECO:0000313" key="12">
    <source>
        <dbReference type="Proteomes" id="UP000007431"/>
    </source>
</evidence>
<dbReference type="AlphaFoldDB" id="D8QKJ3"/>
<dbReference type="InterPro" id="IPR026258">
    <property type="entry name" value="SRP68"/>
</dbReference>
<dbReference type="KEGG" id="scm:SCHCO_01258190"/>
<proteinExistence type="inferred from homology"/>
<dbReference type="InterPro" id="IPR038253">
    <property type="entry name" value="SRP68_N_sf"/>
</dbReference>
<name>D8QKJ3_SCHCM</name>
<dbReference type="GO" id="GO:0005047">
    <property type="term" value="F:signal recognition particle binding"/>
    <property type="evidence" value="ECO:0007669"/>
    <property type="project" value="InterPro"/>
</dbReference>
<dbReference type="CDD" id="cd15481">
    <property type="entry name" value="SRP68-RBD"/>
    <property type="match status" value="1"/>
</dbReference>
<sequence>MSDKPLNFRALQLANEQRNAYGLRYNDYARYRKHCANRTHRLRSTLKMTHGKGRDFKKLPPLVSEKMGDGHLELLLCEAERAWAYGQELYTSSLQPADADRASTLRHTASGRFRRALHWSTQLLSHCQALYASGRLSADGMVQASIYTLVLNGQTLRYREQFEDALVQLAVARSLLDELLRTASTSRDQALATLFSDSIGPEIRYCAHELGREKSYDVDAIVAEVGLKNRNEYVDGCSDLLQKLKVDATVSGGQNNRYKLKEPVWEGEPVSIRNPELVDALLKVQDAEARLAAFDSKKGSSKKNVAAYDHVLAALSDAEELARKLSEAQQLRGASTSTSTPDMHFVHDYILFQLLSRRIHRDVLLLSSLLASERTNQSKLPTQPVDGRLYPAVVKMLDTIVQSLTQMRTLSIVDDSPGVAAIVDAKLFYSKARRCLYLSRCYAPLKKYAEALSLLQHANIHLREARQQLADPEAATSTSVDLPPDDLDALEDALSKDALKYKRDWFTYNGGSLDPNAHKTYKKPVFFDIAMNYVPYDVEKMYARAGKEPPVREEVPAAEVPSKSKEQIEDRPQTPVEGQEQNAAPQRGGLSSLLGGWWGRS</sequence>
<keyword evidence="7" id="KW-0539">Nucleus</keyword>
<organism evidence="12">
    <name type="scientific">Schizophyllum commune (strain H4-8 / FGSC 9210)</name>
    <name type="common">Split gill fungus</name>
    <dbReference type="NCBI Taxonomy" id="578458"/>
    <lineage>
        <taxon>Eukaryota</taxon>
        <taxon>Fungi</taxon>
        <taxon>Dikarya</taxon>
        <taxon>Basidiomycota</taxon>
        <taxon>Agaricomycotina</taxon>
        <taxon>Agaricomycetes</taxon>
        <taxon>Agaricomycetidae</taxon>
        <taxon>Agaricales</taxon>
        <taxon>Schizophyllaceae</taxon>
        <taxon>Schizophyllum</taxon>
    </lineage>
</organism>
<feature type="region of interest" description="Disordered" evidence="10">
    <location>
        <begin position="547"/>
        <end position="601"/>
    </location>
</feature>
<keyword evidence="6" id="KW-0733">Signal recognition particle</keyword>
<evidence type="ECO:0000256" key="8">
    <source>
        <dbReference type="ARBA" id="ARBA00023274"/>
    </source>
</evidence>
<dbReference type="PANTHER" id="PTHR12860:SF0">
    <property type="entry name" value="SIGNAL RECOGNITION PARTICLE SUBUNIT SRP68"/>
    <property type="match status" value="1"/>
</dbReference>
<dbReference type="GO" id="GO:0005786">
    <property type="term" value="C:signal recognition particle, endoplasmic reticulum targeting"/>
    <property type="evidence" value="ECO:0007669"/>
    <property type="project" value="UniProtKB-KW"/>
</dbReference>
<accession>D8QKJ3</accession>
<dbReference type="Gene3D" id="1.10.3450.40">
    <property type="entry name" value="Signal recognition particle, SRP68 subunit, RNA-binding domain"/>
    <property type="match status" value="1"/>
</dbReference>
<protein>
    <recommendedName>
        <fullName evidence="9">Signal recognition particle subunit SRP68</fullName>
    </recommendedName>
</protein>
<dbReference type="PANTHER" id="PTHR12860">
    <property type="entry name" value="SIGNAL RECOGNITION PARTICLE 68 KDA PROTEIN"/>
    <property type="match status" value="1"/>
</dbReference>